<gene>
    <name evidence="3" type="ordered locus">XF_2506</name>
</gene>
<dbReference type="EMBL" id="AE003849">
    <property type="protein sequence ID" value="AAF85304.1"/>
    <property type="molecule type" value="Genomic_DNA"/>
</dbReference>
<dbReference type="Proteomes" id="UP000000812">
    <property type="component" value="Chromosome"/>
</dbReference>
<dbReference type="PANTHER" id="PTHR36180:SF2">
    <property type="entry name" value="BRO FAMILY PROTEIN"/>
    <property type="match status" value="1"/>
</dbReference>
<dbReference type="SMART" id="SM01040">
    <property type="entry name" value="Bro-N"/>
    <property type="match status" value="1"/>
</dbReference>
<sequence length="460" mass="50872">MSLTHIHRCGTVAGKERNNSGHSGTRTRNPCGFFTPARFYVGRAVAIQHPAKGKAARRLCPVVNLPTPTGAARKKHLDLLLIPASHGDTVSLTPIIHLRQAAHAAAKSAAGFRSLNPQREKRPFPMLALFHCSLPSAVGLAYSATRLWRVAWRDFRVYRSWGRSSNSASSASMFRSVAADSTSPRSHAMSQSIIPFDFHSHAVRVVMRDGNPWFVATDVCTALGYRNPSKAVADHLDDDEKSNQSLGLAGKPVIIISESGLYALVLRSRKPEARKFSKWVTSEVLPSIRKTCEYTVHPDLGYDQMRSYSKDRKQMAALNTAHSRWISDVRRLLESAGIKEPEFPKGLEDSEAIATSALVELLRWHRWVLDFDHDFRLRLTPVTLHTNVLTSDEVADWVRHPTFPTKHLPDIAKAAIERMSKAFSEKAIGPQMEQAPKRSGGLPITVCAKPSGGCLSGRTP</sequence>
<evidence type="ECO:0000256" key="1">
    <source>
        <dbReference type="SAM" id="MobiDB-lite"/>
    </source>
</evidence>
<dbReference type="Pfam" id="PF02498">
    <property type="entry name" value="Bro-N"/>
    <property type="match status" value="1"/>
</dbReference>
<evidence type="ECO:0000313" key="4">
    <source>
        <dbReference type="Proteomes" id="UP000000812"/>
    </source>
</evidence>
<accession>Q9PAK9</accession>
<dbReference type="AlphaFoldDB" id="Q9PAK9"/>
<organism evidence="3 4">
    <name type="scientific">Xylella fastidiosa (strain 9a5c)</name>
    <dbReference type="NCBI Taxonomy" id="160492"/>
    <lineage>
        <taxon>Bacteria</taxon>
        <taxon>Pseudomonadati</taxon>
        <taxon>Pseudomonadota</taxon>
        <taxon>Gammaproteobacteria</taxon>
        <taxon>Lysobacterales</taxon>
        <taxon>Lysobacteraceae</taxon>
        <taxon>Xylella</taxon>
    </lineage>
</organism>
<evidence type="ECO:0000259" key="2">
    <source>
        <dbReference type="PROSITE" id="PS51750"/>
    </source>
</evidence>
<dbReference type="STRING" id="160492.XF_2506"/>
<dbReference type="KEGG" id="xfa:XF_2506"/>
<feature type="region of interest" description="Disordered" evidence="1">
    <location>
        <begin position="1"/>
        <end position="28"/>
    </location>
</feature>
<proteinExistence type="predicted"/>
<evidence type="ECO:0000313" key="3">
    <source>
        <dbReference type="EMBL" id="AAF85304.1"/>
    </source>
</evidence>
<reference evidence="3 4" key="1">
    <citation type="journal article" date="2000" name="Nature">
        <title>The genome sequence of the plant pathogen Xylella fastidiosa.</title>
        <authorList>
            <person name="Simpson A.J."/>
            <person name="Reinach F.C."/>
            <person name="Arruda P."/>
            <person name="Abreu F.A."/>
            <person name="Acencio M."/>
            <person name="Alvarenga R."/>
            <person name="Alves L.M."/>
            <person name="Araya J.E."/>
            <person name="Baia G.S."/>
            <person name="Baptista C.S."/>
            <person name="Barros M.H."/>
            <person name="Bonaccorsi E.D."/>
            <person name="Bordin S."/>
            <person name="Bove J.M."/>
            <person name="Briones M.R."/>
            <person name="Bueno M.R."/>
            <person name="Camargo A.A."/>
            <person name="Camargo L.E."/>
            <person name="Carraro D.M."/>
            <person name="Carrer H."/>
            <person name="Colauto N.B."/>
            <person name="Colombo C."/>
            <person name="Costa F.F."/>
            <person name="Costa M.C."/>
            <person name="Costa-Neto C.M."/>
            <person name="Coutinho L.L."/>
            <person name="Cristofani M."/>
            <person name="Dias-Neto E."/>
            <person name="Docena C."/>
            <person name="El-Dorry H."/>
            <person name="Facincani A.P."/>
            <person name="Ferreira A.J."/>
            <person name="Ferreira V.C."/>
            <person name="Ferro J.A."/>
            <person name="Fraga J.S."/>
            <person name="Franca S.C."/>
            <person name="Franco M.C."/>
            <person name="Frohme M."/>
            <person name="Furlan L.R."/>
            <person name="Garnier M."/>
            <person name="Goldman G.H."/>
            <person name="Goldman M.H."/>
            <person name="Gomes S.L."/>
            <person name="Gruber A."/>
            <person name="Ho P.L."/>
            <person name="Hoheisel J.D."/>
            <person name="Junqueira M.L."/>
            <person name="Kemper E.L."/>
            <person name="Kitajima J.P."/>
            <person name="Krieger J.E."/>
            <person name="Kuramae E.E."/>
            <person name="Laigret F."/>
            <person name="Lambais M.R."/>
            <person name="Leite L.C."/>
            <person name="Lemos E.G."/>
            <person name="Lemos M.V."/>
            <person name="Lopes S.A."/>
            <person name="Lopes C.R."/>
            <person name="Machado J.A."/>
            <person name="Machado M.A."/>
            <person name="Madeira A.M."/>
            <person name="Madeira H.M."/>
            <person name="Marino C.L."/>
            <person name="Marques M.V."/>
            <person name="Martins E.A."/>
            <person name="Martins E.M."/>
            <person name="Matsukuma A.Y."/>
            <person name="Menck C.F."/>
            <person name="Miracca E.C."/>
            <person name="Miyaki C.Y."/>
            <person name="Monteriro-Vitorello C.B."/>
            <person name="Moon D.H."/>
            <person name="Nagai M.A."/>
            <person name="Nascimento A.L."/>
            <person name="Netto L.E."/>
            <person name="Nhani A.Jr."/>
            <person name="Nobrega F.G."/>
            <person name="Nunes L.R."/>
            <person name="Oliveira M.A."/>
            <person name="de Oliveira M.C."/>
            <person name="de Oliveira R.C."/>
            <person name="Palmieri D.A."/>
            <person name="Paris A."/>
            <person name="Peixoto B.R."/>
            <person name="Pereira G.A."/>
            <person name="Pereira H.A.Jr."/>
            <person name="Pesquero J.B."/>
            <person name="Quaggio R.B."/>
            <person name="Roberto P.G."/>
            <person name="Rodrigues V."/>
            <person name="de M Rosa A.J."/>
            <person name="de Rosa V.E.Jr."/>
            <person name="de Sa R.G."/>
            <person name="Santelli R.V."/>
            <person name="Sawasaki H.E."/>
            <person name="da Silva A.C."/>
            <person name="da Silva A.M."/>
            <person name="da Silva F.R."/>
            <person name="da Silva W.A.Jr."/>
            <person name="da Silveira J.F."/>
            <person name="Silvestri M.L."/>
            <person name="Siqueira W.J."/>
            <person name="de Souza A.A."/>
            <person name="de Souza A.P."/>
            <person name="Terenzi M.F."/>
            <person name="Truffi D."/>
            <person name="Tsai S.M."/>
            <person name="Tsuhako M.H."/>
            <person name="Vallada H."/>
            <person name="Van Sluys M.A."/>
            <person name="Verjovski-Almeida S."/>
            <person name="Vettore A.L."/>
            <person name="Zago M.A."/>
            <person name="Zatz M."/>
            <person name="Meidanis J."/>
            <person name="Setubal J.C."/>
        </authorList>
    </citation>
    <scope>NUCLEOTIDE SEQUENCE [LARGE SCALE GENOMIC DNA]</scope>
    <source>
        <strain evidence="3 4">9a5c</strain>
    </source>
</reference>
<dbReference type="InterPro" id="IPR003497">
    <property type="entry name" value="BRO_N_domain"/>
</dbReference>
<dbReference type="HOGENOM" id="CLU_594394_0_0_6"/>
<dbReference type="PROSITE" id="PS51750">
    <property type="entry name" value="BRO_N"/>
    <property type="match status" value="1"/>
</dbReference>
<protein>
    <recommendedName>
        <fullName evidence="2">Bro-N domain-containing protein</fullName>
    </recommendedName>
</protein>
<name>Q9PAK9_XYLFA</name>
<dbReference type="PANTHER" id="PTHR36180">
    <property type="entry name" value="DNA-BINDING PROTEIN-RELATED-RELATED"/>
    <property type="match status" value="1"/>
</dbReference>
<feature type="domain" description="Bro-N" evidence="2">
    <location>
        <begin position="187"/>
        <end position="292"/>
    </location>
</feature>
<dbReference type="PIR" id="B82549">
    <property type="entry name" value="B82549"/>
</dbReference>
<dbReference type="eggNOG" id="COG3617">
    <property type="taxonomic scope" value="Bacteria"/>
</dbReference>